<gene>
    <name evidence="3" type="ORF">K402DRAFT_97376</name>
</gene>
<evidence type="ECO:0000256" key="2">
    <source>
        <dbReference type="SAM" id="SignalP"/>
    </source>
</evidence>
<dbReference type="EMBL" id="ML977159">
    <property type="protein sequence ID" value="KAF1986015.1"/>
    <property type="molecule type" value="Genomic_DNA"/>
</dbReference>
<evidence type="ECO:0000256" key="1">
    <source>
        <dbReference type="SAM" id="MobiDB-lite"/>
    </source>
</evidence>
<keyword evidence="4" id="KW-1185">Reference proteome</keyword>
<feature type="compositionally biased region" description="Basic residues" evidence="1">
    <location>
        <begin position="60"/>
        <end position="70"/>
    </location>
</feature>
<organism evidence="3 4">
    <name type="scientific">Aulographum hederae CBS 113979</name>
    <dbReference type="NCBI Taxonomy" id="1176131"/>
    <lineage>
        <taxon>Eukaryota</taxon>
        <taxon>Fungi</taxon>
        <taxon>Dikarya</taxon>
        <taxon>Ascomycota</taxon>
        <taxon>Pezizomycotina</taxon>
        <taxon>Dothideomycetes</taxon>
        <taxon>Pleosporomycetidae</taxon>
        <taxon>Aulographales</taxon>
        <taxon>Aulographaceae</taxon>
    </lineage>
</organism>
<dbReference type="Proteomes" id="UP000800041">
    <property type="component" value="Unassembled WGS sequence"/>
</dbReference>
<evidence type="ECO:0000313" key="3">
    <source>
        <dbReference type="EMBL" id="KAF1986015.1"/>
    </source>
</evidence>
<dbReference type="AlphaFoldDB" id="A0A6G1GYK7"/>
<proteinExistence type="predicted"/>
<feature type="chain" id="PRO_5026137812" evidence="2">
    <location>
        <begin position="28"/>
        <end position="172"/>
    </location>
</feature>
<feature type="signal peptide" evidence="2">
    <location>
        <begin position="1"/>
        <end position="27"/>
    </location>
</feature>
<protein>
    <submittedName>
        <fullName evidence="3">Uncharacterized protein</fullName>
    </submittedName>
</protein>
<keyword evidence="2" id="KW-0732">Signal</keyword>
<accession>A0A6G1GYK7</accession>
<evidence type="ECO:0000313" key="4">
    <source>
        <dbReference type="Proteomes" id="UP000800041"/>
    </source>
</evidence>
<reference evidence="3" key="1">
    <citation type="journal article" date="2020" name="Stud. Mycol.">
        <title>101 Dothideomycetes genomes: a test case for predicting lifestyles and emergence of pathogens.</title>
        <authorList>
            <person name="Haridas S."/>
            <person name="Albert R."/>
            <person name="Binder M."/>
            <person name="Bloem J."/>
            <person name="Labutti K."/>
            <person name="Salamov A."/>
            <person name="Andreopoulos B."/>
            <person name="Baker S."/>
            <person name="Barry K."/>
            <person name="Bills G."/>
            <person name="Bluhm B."/>
            <person name="Cannon C."/>
            <person name="Castanera R."/>
            <person name="Culley D."/>
            <person name="Daum C."/>
            <person name="Ezra D."/>
            <person name="Gonzalez J."/>
            <person name="Henrissat B."/>
            <person name="Kuo A."/>
            <person name="Liang C."/>
            <person name="Lipzen A."/>
            <person name="Lutzoni F."/>
            <person name="Magnuson J."/>
            <person name="Mondo S."/>
            <person name="Nolan M."/>
            <person name="Ohm R."/>
            <person name="Pangilinan J."/>
            <person name="Park H.-J."/>
            <person name="Ramirez L."/>
            <person name="Alfaro M."/>
            <person name="Sun H."/>
            <person name="Tritt A."/>
            <person name="Yoshinaga Y."/>
            <person name="Zwiers L.-H."/>
            <person name="Turgeon B."/>
            <person name="Goodwin S."/>
            <person name="Spatafora J."/>
            <person name="Crous P."/>
            <person name="Grigoriev I."/>
        </authorList>
    </citation>
    <scope>NUCLEOTIDE SEQUENCE</scope>
    <source>
        <strain evidence="3">CBS 113979</strain>
    </source>
</reference>
<sequence>MCRRYMSLVRAACNFLLSVAVLDLQRGMKVSQMKCRYRRTRPCFGGAGWPRNNAATSRPRGARSKSRRFGHPNARENPRNSHSGMRRARFDGKCGFWAEVDDLGGGRRWRVCDGEGGEMGGWCGGLWVGLSSVGSRWGVGALSCWSVLWPLGRAIFGLGGMWASGLDYAGLG</sequence>
<name>A0A6G1GYK7_9PEZI</name>
<feature type="region of interest" description="Disordered" evidence="1">
    <location>
        <begin position="48"/>
        <end position="85"/>
    </location>
</feature>